<reference evidence="2" key="1">
    <citation type="journal article" date="2019" name="Nat. Commun.">
        <title>Genome-wide association mapping of date palm fruit traits.</title>
        <authorList>
            <person name="Hazzouri K.M."/>
            <person name="Gros-Balthazard M."/>
            <person name="Flowers J.M."/>
            <person name="Copetti D."/>
            <person name="Lemansour A."/>
            <person name="Lebrun M."/>
            <person name="Masmoudi K."/>
            <person name="Ferrand S."/>
            <person name="Dhar M.I."/>
            <person name="Fresquez Z.A."/>
            <person name="Rosas U."/>
            <person name="Zhang J."/>
            <person name="Talag J."/>
            <person name="Lee S."/>
            <person name="Kudrna D."/>
            <person name="Powell R.F."/>
            <person name="Leitch I.J."/>
            <person name="Krueger R.R."/>
            <person name="Wing R.A."/>
            <person name="Amiri K.M.A."/>
            <person name="Purugganan M.D."/>
        </authorList>
    </citation>
    <scope>NUCLEOTIDE SEQUENCE [LARGE SCALE GENOMIC DNA]</scope>
    <source>
        <strain evidence="2">cv. Khalas</strain>
    </source>
</reference>
<feature type="region of interest" description="Disordered" evidence="1">
    <location>
        <begin position="57"/>
        <end position="102"/>
    </location>
</feature>
<keyword evidence="2" id="KW-1185">Reference proteome</keyword>
<reference evidence="3" key="2">
    <citation type="submission" date="2025-08" db="UniProtKB">
        <authorList>
            <consortium name="RefSeq"/>
        </authorList>
    </citation>
    <scope>IDENTIFICATION</scope>
    <source>
        <tissue evidence="3">Young leaves</tissue>
    </source>
</reference>
<dbReference type="InterPro" id="IPR040414">
    <property type="entry name" value="CID1/CID2"/>
</dbReference>
<dbReference type="RefSeq" id="XP_008809974.2">
    <property type="nucleotide sequence ID" value="XM_008811752.4"/>
</dbReference>
<feature type="compositionally biased region" description="Acidic residues" evidence="1">
    <location>
        <begin position="84"/>
        <end position="94"/>
    </location>
</feature>
<accession>A0A8B7CZR3</accession>
<name>A0A8B7CZR3_PHODC</name>
<protein>
    <submittedName>
        <fullName evidence="3">Protein EARLY RESPONSIVE TO DEHYDRATION 15-like isoform X1</fullName>
    </submittedName>
</protein>
<proteinExistence type="predicted"/>
<dbReference type="OrthoDB" id="1918588at2759"/>
<evidence type="ECO:0000256" key="1">
    <source>
        <dbReference type="SAM" id="MobiDB-lite"/>
    </source>
</evidence>
<dbReference type="GeneID" id="103721506"/>
<evidence type="ECO:0000313" key="3">
    <source>
        <dbReference type="RefSeq" id="XP_008809974.2"/>
    </source>
</evidence>
<dbReference type="PANTHER" id="PTHR33790:SF1">
    <property type="entry name" value="PROTEIN EARLY RESPONSIVE TO DEHYDRATION 15"/>
    <property type="match status" value="1"/>
</dbReference>
<evidence type="ECO:0000313" key="2">
    <source>
        <dbReference type="Proteomes" id="UP000228380"/>
    </source>
</evidence>
<dbReference type="KEGG" id="pda:103721506"/>
<gene>
    <name evidence="3" type="primary">LOC103721506</name>
</gene>
<sequence>MAVISGRMGSVLNPEAAPYVPGAYRAVEDFSAEWWELVHFSPWFRDYWLRECFHEPQNDPDSSDIYDPALPDDIDSLFYPPHQEEEEEEEEEEREEKRRDDKMKWEVMTWGAEKWKGRRGLWEESKYAEKAPKIVKVKVSPRTIQQPTR</sequence>
<organism evidence="2 3">
    <name type="scientific">Phoenix dactylifera</name>
    <name type="common">Date palm</name>
    <dbReference type="NCBI Taxonomy" id="42345"/>
    <lineage>
        <taxon>Eukaryota</taxon>
        <taxon>Viridiplantae</taxon>
        <taxon>Streptophyta</taxon>
        <taxon>Embryophyta</taxon>
        <taxon>Tracheophyta</taxon>
        <taxon>Spermatophyta</taxon>
        <taxon>Magnoliopsida</taxon>
        <taxon>Liliopsida</taxon>
        <taxon>Arecaceae</taxon>
        <taxon>Coryphoideae</taxon>
        <taxon>Phoeniceae</taxon>
        <taxon>Phoenix</taxon>
    </lineage>
</organism>
<dbReference type="AlphaFoldDB" id="A0A8B7CZR3"/>
<dbReference type="PANTHER" id="PTHR33790">
    <property type="entry name" value="OS05G0344200 PROTEIN"/>
    <property type="match status" value="1"/>
</dbReference>
<dbReference type="Proteomes" id="UP000228380">
    <property type="component" value="Chromosome 13"/>
</dbReference>